<reference evidence="1 2" key="1">
    <citation type="submission" date="2017-03" db="EMBL/GenBank/DDBJ databases">
        <title>Genome sequence of Clostridium oryzae DSM 28571.</title>
        <authorList>
            <person name="Poehlein A."/>
            <person name="Daniel R."/>
        </authorList>
    </citation>
    <scope>NUCLEOTIDE SEQUENCE [LARGE SCALE GENOMIC DNA]</scope>
    <source>
        <strain evidence="1 2">DSM 28571</strain>
    </source>
</reference>
<dbReference type="Pfam" id="PF07873">
    <property type="entry name" value="YabP"/>
    <property type="match status" value="1"/>
</dbReference>
<dbReference type="NCBIfam" id="TIGR02856">
    <property type="entry name" value="spore_yqfC"/>
    <property type="match status" value="1"/>
</dbReference>
<name>A0A1V4IVP5_9CLOT</name>
<accession>A0A1V4IVP5</accession>
<gene>
    <name evidence="1" type="ORF">CLORY_10380</name>
</gene>
<protein>
    <submittedName>
        <fullName evidence="1">YabP family protein</fullName>
    </submittedName>
</protein>
<evidence type="ECO:0000313" key="2">
    <source>
        <dbReference type="Proteomes" id="UP000190080"/>
    </source>
</evidence>
<dbReference type="InterPro" id="IPR022476">
    <property type="entry name" value="Spore_YabP/YqfC"/>
</dbReference>
<dbReference type="AlphaFoldDB" id="A0A1V4IVP5"/>
<dbReference type="EMBL" id="MZGV01000007">
    <property type="protein sequence ID" value="OPJ63854.1"/>
    <property type="molecule type" value="Genomic_DNA"/>
</dbReference>
<organism evidence="1 2">
    <name type="scientific">Clostridium oryzae</name>
    <dbReference type="NCBI Taxonomy" id="1450648"/>
    <lineage>
        <taxon>Bacteria</taxon>
        <taxon>Bacillati</taxon>
        <taxon>Bacillota</taxon>
        <taxon>Clostridia</taxon>
        <taxon>Eubacteriales</taxon>
        <taxon>Clostridiaceae</taxon>
        <taxon>Clostridium</taxon>
    </lineage>
</organism>
<dbReference type="Proteomes" id="UP000190080">
    <property type="component" value="Unassembled WGS sequence"/>
</dbReference>
<dbReference type="InterPro" id="IPR022477">
    <property type="entry name" value="Spore_YqfC"/>
</dbReference>
<dbReference type="RefSeq" id="WP_079422458.1">
    <property type="nucleotide sequence ID" value="NZ_MZGV01000007.1"/>
</dbReference>
<sequence length="100" mass="11099">MENKINKVKEVLAGQLDLPEDIVLNIPKISIVGNNEITIENHKGIVVFDENIVKINSSVGLIEISGKKFEILFLSGNTITLSGEFKAISYEQKNEEISEL</sequence>
<dbReference type="OrthoDB" id="2989236at2"/>
<keyword evidence="2" id="KW-1185">Reference proteome</keyword>
<comment type="caution">
    <text evidence="1">The sequence shown here is derived from an EMBL/GenBank/DDBJ whole genome shotgun (WGS) entry which is preliminary data.</text>
</comment>
<proteinExistence type="predicted"/>
<evidence type="ECO:0000313" key="1">
    <source>
        <dbReference type="EMBL" id="OPJ63854.1"/>
    </source>
</evidence>
<dbReference type="STRING" id="1450648.CLORY_10380"/>